<dbReference type="EMBL" id="CP041636">
    <property type="protein sequence ID" value="QDO96193.1"/>
    <property type="molecule type" value="Genomic_DNA"/>
</dbReference>
<protein>
    <submittedName>
        <fullName evidence="1">Uncharacterized protein</fullName>
    </submittedName>
</protein>
<keyword evidence="2" id="KW-1185">Reference proteome</keyword>
<accession>A0A516GXE6</accession>
<evidence type="ECO:0000313" key="2">
    <source>
        <dbReference type="Proteomes" id="UP000317496"/>
    </source>
</evidence>
<gene>
    <name evidence="1" type="ORF">FNB15_02345</name>
</gene>
<sequence>MDKLNPPNSTVCSLDEAPDAWRGYFSPAELAAELDKLLPRVRDDALHAKLKAIRDSLMDKD</sequence>
<dbReference type="OrthoDB" id="9801938at2"/>
<dbReference type="RefSeq" id="WP_144067174.1">
    <property type="nucleotide sequence ID" value="NZ_CP041636.1"/>
</dbReference>
<dbReference type="Proteomes" id="UP000317496">
    <property type="component" value="Chromosome"/>
</dbReference>
<proteinExistence type="predicted"/>
<organism evidence="1 2">
    <name type="scientific">Ferrovibrio terrae</name>
    <dbReference type="NCBI Taxonomy" id="2594003"/>
    <lineage>
        <taxon>Bacteria</taxon>
        <taxon>Pseudomonadati</taxon>
        <taxon>Pseudomonadota</taxon>
        <taxon>Alphaproteobacteria</taxon>
        <taxon>Rhodospirillales</taxon>
        <taxon>Rhodospirillaceae</taxon>
        <taxon>Ferrovibrio</taxon>
    </lineage>
</organism>
<name>A0A516GXE6_9PROT</name>
<dbReference type="KEGG" id="fer:FNB15_02345"/>
<dbReference type="AlphaFoldDB" id="A0A516GXE6"/>
<reference evidence="1 2" key="1">
    <citation type="submission" date="2019-07" db="EMBL/GenBank/DDBJ databases">
        <title>Genome sequencing for Ferrovibrio sp. K5.</title>
        <authorList>
            <person name="Park S.-J."/>
        </authorList>
    </citation>
    <scope>NUCLEOTIDE SEQUENCE [LARGE SCALE GENOMIC DNA]</scope>
    <source>
        <strain evidence="1 2">K5</strain>
    </source>
</reference>
<evidence type="ECO:0000313" key="1">
    <source>
        <dbReference type="EMBL" id="QDO96193.1"/>
    </source>
</evidence>